<accession>A0A2P2LWR1</accession>
<evidence type="ECO:0000313" key="1">
    <source>
        <dbReference type="EMBL" id="MBX22407.1"/>
    </source>
</evidence>
<organism evidence="1">
    <name type="scientific">Rhizophora mucronata</name>
    <name type="common">Asiatic mangrove</name>
    <dbReference type="NCBI Taxonomy" id="61149"/>
    <lineage>
        <taxon>Eukaryota</taxon>
        <taxon>Viridiplantae</taxon>
        <taxon>Streptophyta</taxon>
        <taxon>Embryophyta</taxon>
        <taxon>Tracheophyta</taxon>
        <taxon>Spermatophyta</taxon>
        <taxon>Magnoliopsida</taxon>
        <taxon>eudicotyledons</taxon>
        <taxon>Gunneridae</taxon>
        <taxon>Pentapetalae</taxon>
        <taxon>rosids</taxon>
        <taxon>fabids</taxon>
        <taxon>Malpighiales</taxon>
        <taxon>Rhizophoraceae</taxon>
        <taxon>Rhizophora</taxon>
    </lineage>
</organism>
<sequence>MRYIEIHFLNDYCLFDQHFSQYLHFYLIRYVQVFHQNQLI</sequence>
<dbReference type="AlphaFoldDB" id="A0A2P2LWR1"/>
<reference evidence="1" key="1">
    <citation type="submission" date="2018-02" db="EMBL/GenBank/DDBJ databases">
        <title>Rhizophora mucronata_Transcriptome.</title>
        <authorList>
            <person name="Meera S.P."/>
            <person name="Sreeshan A."/>
            <person name="Augustine A."/>
        </authorList>
    </citation>
    <scope>NUCLEOTIDE SEQUENCE</scope>
    <source>
        <tissue evidence="1">Leaf</tissue>
    </source>
</reference>
<protein>
    <submittedName>
        <fullName evidence="1">Uncharacterized protein LOC101298792 isoform X2</fullName>
    </submittedName>
</protein>
<proteinExistence type="predicted"/>
<name>A0A2P2LWR1_RHIMU</name>
<dbReference type="EMBL" id="GGEC01041923">
    <property type="protein sequence ID" value="MBX22407.1"/>
    <property type="molecule type" value="Transcribed_RNA"/>
</dbReference>